<keyword evidence="5 7" id="KW-0687">Ribonucleoprotein</keyword>
<dbReference type="PROSITE" id="PS50159">
    <property type="entry name" value="RIBOSOMAL_S13_2"/>
    <property type="match status" value="1"/>
</dbReference>
<evidence type="ECO:0000313" key="10">
    <source>
        <dbReference type="EMBL" id="OGY30580.1"/>
    </source>
</evidence>
<proteinExistence type="inferred from homology"/>
<comment type="subunit">
    <text evidence="7">Part of the 30S ribosomal subunit. Forms a loose heterodimer with protein S19. Forms two bridges to the 50S subunit in the 70S ribosome.</text>
</comment>
<dbReference type="InterPro" id="IPR027437">
    <property type="entry name" value="Rbsml_uS13_C"/>
</dbReference>
<dbReference type="InterPro" id="IPR019980">
    <property type="entry name" value="Ribosomal_uS13_bac-type"/>
</dbReference>
<dbReference type="HAMAP" id="MF_01315">
    <property type="entry name" value="Ribosomal_uS13"/>
    <property type="match status" value="1"/>
</dbReference>
<gene>
    <name evidence="7" type="primary">rpsM</name>
    <name evidence="10" type="ORF">A3A57_02215</name>
</gene>
<reference evidence="10 11" key="1">
    <citation type="journal article" date="2016" name="Nat. Commun.">
        <title>Thousands of microbial genomes shed light on interconnected biogeochemical processes in an aquifer system.</title>
        <authorList>
            <person name="Anantharaman K."/>
            <person name="Brown C.T."/>
            <person name="Hug L.A."/>
            <person name="Sharon I."/>
            <person name="Castelle C.J."/>
            <person name="Probst A.J."/>
            <person name="Thomas B.C."/>
            <person name="Singh A."/>
            <person name="Wilkins M.J."/>
            <person name="Karaoz U."/>
            <person name="Brodie E.L."/>
            <person name="Williams K.H."/>
            <person name="Hubbard S.S."/>
            <person name="Banfield J.F."/>
        </authorList>
    </citation>
    <scope>NUCLEOTIDE SEQUENCE [LARGE SCALE GENOMIC DNA]</scope>
</reference>
<dbReference type="GO" id="GO:0005829">
    <property type="term" value="C:cytosol"/>
    <property type="evidence" value="ECO:0007669"/>
    <property type="project" value="TreeGrafter"/>
</dbReference>
<dbReference type="PANTHER" id="PTHR10871:SF1">
    <property type="entry name" value="SMALL RIBOSOMAL SUBUNIT PROTEIN US13M"/>
    <property type="match status" value="1"/>
</dbReference>
<organism evidence="10 11">
    <name type="scientific">Candidatus Woykebacteria bacterium RIFCSPLOWO2_01_FULL_41_12</name>
    <dbReference type="NCBI Taxonomy" id="1802604"/>
    <lineage>
        <taxon>Bacteria</taxon>
        <taxon>Candidatus Woykeibacteriota</taxon>
    </lineage>
</organism>
<keyword evidence="7" id="KW-0820">tRNA-binding</keyword>
<dbReference type="GO" id="GO:0006412">
    <property type="term" value="P:translation"/>
    <property type="evidence" value="ECO:0007669"/>
    <property type="project" value="UniProtKB-UniRule"/>
</dbReference>
<feature type="compositionally biased region" description="Basic residues" evidence="9">
    <location>
        <begin position="91"/>
        <end position="113"/>
    </location>
</feature>
<evidence type="ECO:0000256" key="9">
    <source>
        <dbReference type="SAM" id="MobiDB-lite"/>
    </source>
</evidence>
<evidence type="ECO:0000256" key="6">
    <source>
        <dbReference type="ARBA" id="ARBA00035166"/>
    </source>
</evidence>
<dbReference type="GO" id="GO:0015935">
    <property type="term" value="C:small ribosomal subunit"/>
    <property type="evidence" value="ECO:0007669"/>
    <property type="project" value="TreeGrafter"/>
</dbReference>
<accession>A0A1G1WTC9</accession>
<dbReference type="InterPro" id="IPR001892">
    <property type="entry name" value="Ribosomal_uS13"/>
</dbReference>
<keyword evidence="2 7" id="KW-0699">rRNA-binding</keyword>
<keyword evidence="4 7" id="KW-0689">Ribosomal protein</keyword>
<dbReference type="Gene3D" id="4.10.910.10">
    <property type="entry name" value="30s ribosomal protein s13, domain 2"/>
    <property type="match status" value="1"/>
</dbReference>
<comment type="similarity">
    <text evidence="1 7 8">Belongs to the universal ribosomal protein uS13 family.</text>
</comment>
<dbReference type="NCBIfam" id="TIGR03631">
    <property type="entry name" value="uS13_bact"/>
    <property type="match status" value="1"/>
</dbReference>
<protein>
    <recommendedName>
        <fullName evidence="6 7">Small ribosomal subunit protein uS13</fullName>
    </recommendedName>
</protein>
<sequence length="136" mass="15403">MIRISGVDLPNERKITFGLTVIYGIGESLAKKVVEQAKVDTSKRVKDLTEEEVARLQKIIDKHPIEGELRRIVTTSIKRLEEIGSYRGLRHKRGLPARGQRTRSNARTRRGKRQTIGAVRKDMRAQAATKAQKEST</sequence>
<dbReference type="GO" id="GO:0000049">
    <property type="term" value="F:tRNA binding"/>
    <property type="evidence" value="ECO:0007669"/>
    <property type="project" value="UniProtKB-UniRule"/>
</dbReference>
<dbReference type="GO" id="GO:0019843">
    <property type="term" value="F:rRNA binding"/>
    <property type="evidence" value="ECO:0007669"/>
    <property type="project" value="UniProtKB-UniRule"/>
</dbReference>
<dbReference type="GO" id="GO:0003735">
    <property type="term" value="F:structural constituent of ribosome"/>
    <property type="evidence" value="ECO:0007669"/>
    <property type="project" value="InterPro"/>
</dbReference>
<evidence type="ECO:0000256" key="2">
    <source>
        <dbReference type="ARBA" id="ARBA00022730"/>
    </source>
</evidence>
<feature type="region of interest" description="Disordered" evidence="9">
    <location>
        <begin position="91"/>
        <end position="136"/>
    </location>
</feature>
<dbReference type="AlphaFoldDB" id="A0A1G1WTC9"/>
<dbReference type="Gene3D" id="1.10.8.50">
    <property type="match status" value="1"/>
</dbReference>
<dbReference type="Pfam" id="PF00416">
    <property type="entry name" value="Ribosomal_S13"/>
    <property type="match status" value="1"/>
</dbReference>
<dbReference type="Proteomes" id="UP000179279">
    <property type="component" value="Unassembled WGS sequence"/>
</dbReference>
<evidence type="ECO:0000256" key="3">
    <source>
        <dbReference type="ARBA" id="ARBA00022884"/>
    </source>
</evidence>
<dbReference type="FunFam" id="1.10.8.50:FF:000001">
    <property type="entry name" value="30S ribosomal protein S13"/>
    <property type="match status" value="1"/>
</dbReference>
<dbReference type="PANTHER" id="PTHR10871">
    <property type="entry name" value="30S RIBOSOMAL PROTEIN S13/40S RIBOSOMAL PROTEIN S18"/>
    <property type="match status" value="1"/>
</dbReference>
<dbReference type="SUPFAM" id="SSF46946">
    <property type="entry name" value="S13-like H2TH domain"/>
    <property type="match status" value="1"/>
</dbReference>
<evidence type="ECO:0000256" key="5">
    <source>
        <dbReference type="ARBA" id="ARBA00023274"/>
    </source>
</evidence>
<dbReference type="InterPro" id="IPR010979">
    <property type="entry name" value="Ribosomal_uS13-like_H2TH"/>
</dbReference>
<keyword evidence="3 7" id="KW-0694">RNA-binding</keyword>
<dbReference type="PIRSF" id="PIRSF002134">
    <property type="entry name" value="Ribosomal_S13"/>
    <property type="match status" value="1"/>
</dbReference>
<evidence type="ECO:0000256" key="4">
    <source>
        <dbReference type="ARBA" id="ARBA00022980"/>
    </source>
</evidence>
<evidence type="ECO:0000256" key="1">
    <source>
        <dbReference type="ARBA" id="ARBA00008080"/>
    </source>
</evidence>
<evidence type="ECO:0000313" key="11">
    <source>
        <dbReference type="Proteomes" id="UP000179279"/>
    </source>
</evidence>
<evidence type="ECO:0000256" key="8">
    <source>
        <dbReference type="RuleBase" id="RU003830"/>
    </source>
</evidence>
<comment type="function">
    <text evidence="7">Located at the top of the head of the 30S subunit, it contacts several helices of the 16S rRNA. In the 70S ribosome it contacts the 23S rRNA (bridge B1a) and protein L5 of the 50S subunit (bridge B1b), connecting the 2 subunits; these bridges are implicated in subunit movement. Contacts the tRNAs in the A and P-sites.</text>
</comment>
<evidence type="ECO:0000256" key="7">
    <source>
        <dbReference type="HAMAP-Rule" id="MF_01315"/>
    </source>
</evidence>
<dbReference type="EMBL" id="MHDA01000048">
    <property type="protein sequence ID" value="OGY30580.1"/>
    <property type="molecule type" value="Genomic_DNA"/>
</dbReference>
<name>A0A1G1WTC9_9BACT</name>
<comment type="caution">
    <text evidence="10">The sequence shown here is derived from an EMBL/GenBank/DDBJ whole genome shotgun (WGS) entry which is preliminary data.</text>
</comment>